<comment type="subcellular location">
    <subcellularLocation>
        <location evidence="1">Cell membrane</location>
        <topology evidence="1">Multi-pass membrane protein</topology>
    </subcellularLocation>
</comment>
<dbReference type="EMBL" id="BAABEX010000004">
    <property type="protein sequence ID" value="GAA4418999.1"/>
    <property type="molecule type" value="Genomic_DNA"/>
</dbReference>
<feature type="domain" description="ABC-2 type transporter transmembrane" evidence="10">
    <location>
        <begin position="15"/>
        <end position="222"/>
    </location>
</feature>
<accession>A0ABP8KZ45</accession>
<dbReference type="InterPro" id="IPR013525">
    <property type="entry name" value="ABC2_TM"/>
</dbReference>
<evidence type="ECO:0000256" key="2">
    <source>
        <dbReference type="ARBA" id="ARBA00007783"/>
    </source>
</evidence>
<dbReference type="Pfam" id="PF01061">
    <property type="entry name" value="ABC2_membrane"/>
    <property type="match status" value="1"/>
</dbReference>
<feature type="transmembrane region" description="Helical" evidence="9">
    <location>
        <begin position="111"/>
        <end position="134"/>
    </location>
</feature>
<evidence type="ECO:0000256" key="6">
    <source>
        <dbReference type="ARBA" id="ARBA00022989"/>
    </source>
</evidence>
<keyword evidence="12" id="KW-1185">Reference proteome</keyword>
<evidence type="ECO:0000256" key="1">
    <source>
        <dbReference type="ARBA" id="ARBA00004651"/>
    </source>
</evidence>
<evidence type="ECO:0000256" key="3">
    <source>
        <dbReference type="ARBA" id="ARBA00022448"/>
    </source>
</evidence>
<keyword evidence="7" id="KW-0625">Polysaccharide transport</keyword>
<keyword evidence="3" id="KW-0813">Transport</keyword>
<keyword evidence="7" id="KW-0762">Sugar transport</keyword>
<evidence type="ECO:0000256" key="5">
    <source>
        <dbReference type="ARBA" id="ARBA00022692"/>
    </source>
</evidence>
<keyword evidence="6 9" id="KW-1133">Transmembrane helix</keyword>
<feature type="transmembrane region" description="Helical" evidence="9">
    <location>
        <begin position="231"/>
        <end position="248"/>
    </location>
</feature>
<evidence type="ECO:0000313" key="12">
    <source>
        <dbReference type="Proteomes" id="UP001501788"/>
    </source>
</evidence>
<evidence type="ECO:0000259" key="10">
    <source>
        <dbReference type="Pfam" id="PF01061"/>
    </source>
</evidence>
<comment type="caution">
    <text evidence="11">The sequence shown here is derived from an EMBL/GenBank/DDBJ whole genome shotgun (WGS) entry which is preliminary data.</text>
</comment>
<reference evidence="12" key="1">
    <citation type="journal article" date="2019" name="Int. J. Syst. Evol. Microbiol.">
        <title>The Global Catalogue of Microorganisms (GCM) 10K type strain sequencing project: providing services to taxonomists for standard genome sequencing and annotation.</title>
        <authorList>
            <consortium name="The Broad Institute Genomics Platform"/>
            <consortium name="The Broad Institute Genome Sequencing Center for Infectious Disease"/>
            <person name="Wu L."/>
            <person name="Ma J."/>
        </authorList>
    </citation>
    <scope>NUCLEOTIDE SEQUENCE [LARGE SCALE GENOMIC DNA]</scope>
    <source>
        <strain evidence="12">JCM 31890</strain>
    </source>
</reference>
<proteinExistence type="inferred from homology"/>
<gene>
    <name evidence="11" type="ORF">GCM10023090_04630</name>
</gene>
<feature type="transmembrane region" description="Helical" evidence="9">
    <location>
        <begin position="140"/>
        <end position="166"/>
    </location>
</feature>
<keyword evidence="4" id="KW-1003">Cell membrane</keyword>
<evidence type="ECO:0000256" key="9">
    <source>
        <dbReference type="SAM" id="Phobius"/>
    </source>
</evidence>
<dbReference type="PANTHER" id="PTHR30413:SF10">
    <property type="entry name" value="CAPSULE POLYSACCHARIDE EXPORT INNER-MEMBRANE PROTEIN CTRC"/>
    <property type="match status" value="1"/>
</dbReference>
<evidence type="ECO:0000256" key="4">
    <source>
        <dbReference type="ARBA" id="ARBA00022475"/>
    </source>
</evidence>
<comment type="similarity">
    <text evidence="2">Belongs to the ABC-2 integral membrane protein family.</text>
</comment>
<organism evidence="11 12">
    <name type="scientific">Acidovorax lacteus</name>
    <dbReference type="NCBI Taxonomy" id="1924988"/>
    <lineage>
        <taxon>Bacteria</taxon>
        <taxon>Pseudomonadati</taxon>
        <taxon>Pseudomonadota</taxon>
        <taxon>Betaproteobacteria</taxon>
        <taxon>Burkholderiales</taxon>
        <taxon>Comamonadaceae</taxon>
        <taxon>Acidovorax</taxon>
    </lineage>
</organism>
<feature type="transmembrane region" description="Helical" evidence="9">
    <location>
        <begin position="35"/>
        <end position="57"/>
    </location>
</feature>
<evidence type="ECO:0000313" key="11">
    <source>
        <dbReference type="EMBL" id="GAA4418999.1"/>
    </source>
</evidence>
<feature type="transmembrane region" description="Helical" evidence="9">
    <location>
        <begin position="178"/>
        <end position="199"/>
    </location>
</feature>
<dbReference type="PANTHER" id="PTHR30413">
    <property type="entry name" value="INNER MEMBRANE TRANSPORT PERMEASE"/>
    <property type="match status" value="1"/>
</dbReference>
<sequence>MWTELRAAWALRPLLRAMVWREVQARHAGTAGGLLWLYAQPLLTIAAYYLVFDVVFAMRLGEGAPARAVGTYLIVGMLPWQAFAEGLSRGMHSLVDAGHLLQKNALPPVLVVLRAVLGAAVVYAPLLLLLAVAYAPLHGFAWPMLALPLVLALQMAFVFVLAYLLAILAAALRDTLQVVAFLLSVGVFVSPILFPITLFPEGWRWVLWLNPMTSWVLAYQDILLQAQWPRATAWAGMLAWLAVAWLAWRPVWRRSRDELVDWL</sequence>
<dbReference type="RefSeq" id="WP_345060829.1">
    <property type="nucleotide sequence ID" value="NZ_BAABEX010000004.1"/>
</dbReference>
<evidence type="ECO:0000256" key="7">
    <source>
        <dbReference type="ARBA" id="ARBA00023047"/>
    </source>
</evidence>
<dbReference type="Proteomes" id="UP001501788">
    <property type="component" value="Unassembled WGS sequence"/>
</dbReference>
<keyword evidence="8 9" id="KW-0472">Membrane</keyword>
<evidence type="ECO:0000256" key="8">
    <source>
        <dbReference type="ARBA" id="ARBA00023136"/>
    </source>
</evidence>
<protein>
    <recommendedName>
        <fullName evidence="10">ABC-2 type transporter transmembrane domain-containing protein</fullName>
    </recommendedName>
</protein>
<keyword evidence="5 9" id="KW-0812">Transmembrane</keyword>
<name>A0ABP8KZ45_9BURK</name>